<dbReference type="OMA" id="CAFVENR"/>
<reference evidence="2 4" key="1">
    <citation type="journal article" date="2011" name="Genome Res.">
        <title>Whole genome sequencing of multiple Leishmania donovani clinical isolates provides insights into population structure and mechanisms of drug resistance.</title>
        <authorList>
            <person name="Downing T."/>
            <person name="Imamura H."/>
            <person name="Decuypere S."/>
            <person name="Clark T.G."/>
            <person name="Coombs G.H."/>
            <person name="Cotton J.A."/>
            <person name="Hilley J.D."/>
            <person name="de Doncker S."/>
            <person name="Maes I."/>
            <person name="Mottram J.C."/>
            <person name="Quail M.A."/>
            <person name="Rijal S."/>
            <person name="Sanders M."/>
            <person name="Schonian G."/>
            <person name="Stark O."/>
            <person name="Sundar S."/>
            <person name="Vanaerschot M."/>
            <person name="Hertz-Fowler C."/>
            <person name="Dujardin J.C."/>
            <person name="Berriman M."/>
        </authorList>
    </citation>
    <scope>NUCLEOTIDE SEQUENCE [LARGE SCALE GENOMIC DNA]</scope>
    <source>
        <strain evidence="2 4">BPK282A1</strain>
    </source>
</reference>
<dbReference type="VEuPathDB" id="TriTrypDB:LDHU3_34.6610"/>
<dbReference type="EMBL" id="FR799621">
    <property type="protein sequence ID" value="CBZ37900.1"/>
    <property type="molecule type" value="Genomic_DNA"/>
</dbReference>
<dbReference type="OrthoDB" id="271970at2759"/>
<evidence type="ECO:0000313" key="3">
    <source>
        <dbReference type="EMBL" id="TPP40324.1"/>
    </source>
</evidence>
<dbReference type="Proteomes" id="UP000318447">
    <property type="component" value="Unassembled WGS sequence"/>
</dbReference>
<keyword evidence="5" id="KW-1185">Reference proteome</keyword>
<reference evidence="4" key="3">
    <citation type="submission" date="2011-02" db="EMBL/GenBank/DDBJ databases">
        <title>Whole genome sequencing of Leishmania donovani clinical lines reveals dynamic variation related to drug resistance.</title>
        <authorList>
            <person name="Downing T."/>
            <person name="Imamura H."/>
            <person name="Sanders M."/>
            <person name="Decuypere S."/>
            <person name="Hertz-Fowler C."/>
            <person name="Clark T.G."/>
            <person name="Rijal S."/>
            <person name="Sundar S."/>
            <person name="Quail M.A."/>
            <person name="De Doncker S."/>
            <person name="Maes I."/>
            <person name="Vanaerschot M."/>
            <person name="Stark O."/>
            <person name="Schonian G."/>
            <person name="Dujardin J.C."/>
            <person name="Berriman M."/>
        </authorList>
    </citation>
    <scope>NUCLEOTIDE SEQUENCE [LARGE SCALE GENOMIC DNA]</scope>
    <source>
        <strain evidence="4">BPK282A1</strain>
    </source>
</reference>
<dbReference type="Proteomes" id="UP000008980">
    <property type="component" value="Chromosome 34"/>
</dbReference>
<gene>
    <name evidence="3" type="ORF">CGC21_27390</name>
    <name evidence="2" type="ORF">LDBPK_344220</name>
    <name evidence="1" type="ORF">LdCL_340052300</name>
</gene>
<accession>A0A3Q8ILM5</accession>
<evidence type="ECO:0000313" key="4">
    <source>
        <dbReference type="Proteomes" id="UP000008980"/>
    </source>
</evidence>
<evidence type="ECO:0000313" key="1">
    <source>
        <dbReference type="EMBL" id="AYU82796.1"/>
    </source>
</evidence>
<reference evidence="1 5" key="4">
    <citation type="journal article" date="2018" name="Sci. Rep.">
        <title>A complete Leishmania donovani reference genome identifies novel genetic variations associated with virulence.</title>
        <authorList>
            <person name="Lypaczewski P."/>
            <person name="Hoshizaki J."/>
            <person name="Zhang W.-W."/>
            <person name="McCall L.-I."/>
            <person name="Torcivia-Rodriguez J."/>
            <person name="Simonyan V."/>
            <person name="Kaur A."/>
            <person name="Dewar K."/>
            <person name="Matlashewski G."/>
        </authorList>
    </citation>
    <scope>NUCLEOTIDE SEQUENCE [LARGE SCALE GENOMIC DNA]</scope>
    <source>
        <strain evidence="1 5">LdCL</strain>
    </source>
</reference>
<evidence type="ECO:0000313" key="5">
    <source>
        <dbReference type="Proteomes" id="UP000274082"/>
    </source>
</evidence>
<reference evidence="2" key="2">
    <citation type="submission" date="2011-01" db="EMBL/GenBank/DDBJ databases">
        <authorList>
            <person name="Zhao B.P."/>
            <person name="Ren Z.A."/>
            <person name="Li C.D."/>
        </authorList>
    </citation>
    <scope>NUCLEOTIDE SEQUENCE</scope>
    <source>
        <strain evidence="2">BPK282A1</strain>
    </source>
</reference>
<dbReference type="VEuPathDB" id="TriTrypDB:LdCL_340052300"/>
<sequence>MSIGPDYLSALLNCNGCLQERILRRILIIEYETDSLLALRCALVPLQTPTRKRQRHTEPVAAQGTCLSLDADTARHRWSTELSKALNDEAAKANCTASLCPHAKKRWYAVAEALRRAGHPSFTPYELVTKYKEMHSDPRPFSPSEACFVCQYVRENGRDWQGLCQALRQRLGHVRTPFQVAQQYRQRLRCAFVENRLTSSQLLTLLADLPASPHRRDFAALSVEAQRFTSHKTLQVSPLYLKRELETLDFAARVPTCHQLYWKLVNLLCNFSLSHPNRLDAFQHRMPFCYQQLSLADLARSLQCEAVELQERVVHALLRLSRPPEALNYEECSKKLFGTVCGARLIYQISEKLHEKDT</sequence>
<name>A0A3Q8ILM5_LEIDO</name>
<evidence type="ECO:0000313" key="2">
    <source>
        <dbReference type="EMBL" id="CBZ37900.1"/>
    </source>
</evidence>
<dbReference type="AlphaFoldDB" id="A0A3Q8ILM5"/>
<accession>E9BRM1</accession>
<reference evidence="6" key="6">
    <citation type="submission" date="2019-02" db="EMBL/GenBank/DDBJ databases">
        <title>FDA dAtabase for Regulatory Grade micrObial Sequences (FDA-ARGOS): Supporting development and validation of Infectious Disease Dx tests.</title>
        <authorList>
            <person name="Duncan R."/>
            <person name="Fisher C."/>
            <person name="Tallon L."/>
            <person name="Sadzewicz L."/>
            <person name="Sengamalay N."/>
            <person name="Ott S."/>
            <person name="Godinez A."/>
            <person name="Nagaraj S."/>
            <person name="Vavikolanu K."/>
            <person name="Nadendla S."/>
            <person name="Aluvathingal J."/>
            <person name="Sichtig H."/>
        </authorList>
    </citation>
    <scope>NUCLEOTIDE SEQUENCE [LARGE SCALE GENOMIC DNA]</scope>
    <source>
        <strain evidence="6">FDAARGOS_361</strain>
    </source>
</reference>
<evidence type="ECO:0000313" key="6">
    <source>
        <dbReference type="Proteomes" id="UP000318447"/>
    </source>
</evidence>
<dbReference type="EMBL" id="CP029533">
    <property type="protein sequence ID" value="AYU82796.1"/>
    <property type="molecule type" value="Genomic_DNA"/>
</dbReference>
<organism evidence="1 5">
    <name type="scientific">Leishmania donovani</name>
    <dbReference type="NCBI Taxonomy" id="5661"/>
    <lineage>
        <taxon>Eukaryota</taxon>
        <taxon>Discoba</taxon>
        <taxon>Euglenozoa</taxon>
        <taxon>Kinetoplastea</taxon>
        <taxon>Metakinetoplastina</taxon>
        <taxon>Trypanosomatida</taxon>
        <taxon>Trypanosomatidae</taxon>
        <taxon>Leishmaniinae</taxon>
        <taxon>Leishmania</taxon>
    </lineage>
</organism>
<dbReference type="KEGG" id="ldo:LDBPK_344220"/>
<protein>
    <submittedName>
        <fullName evidence="1">Uncharacterized protein</fullName>
    </submittedName>
</protein>
<dbReference type="EMBL" id="RHLC01000004">
    <property type="protein sequence ID" value="TPP40324.1"/>
    <property type="molecule type" value="Genomic_DNA"/>
</dbReference>
<dbReference type="Proteomes" id="UP000274082">
    <property type="component" value="Chromosome 34"/>
</dbReference>
<dbReference type="RefSeq" id="XP_003864582.1">
    <property type="nucleotide sequence ID" value="XM_003864534.1"/>
</dbReference>
<dbReference type="GeneID" id="13387460"/>
<proteinExistence type="predicted"/>
<reference evidence="3" key="5">
    <citation type="submission" date="2019-02" db="EMBL/GenBank/DDBJ databases">
        <title>FDA dAtabase for Regulatory Grade micrObial Sequences (FDA-ARGOS): Supporting development and validation of Infectious Disease Dx tests.</title>
        <authorList>
            <person name="Duncan R."/>
            <person name="Fisher C."/>
            <person name="Tallon L.J."/>
            <person name="Sadzewicz L."/>
            <person name="Sengamalay N."/>
            <person name="Ott S."/>
            <person name="Godinez A."/>
            <person name="Nagaraj S."/>
            <person name="Nadendla S."/>
            <person name="Sichtig H."/>
        </authorList>
    </citation>
    <scope>NUCLEOTIDE SEQUENCE</scope>
    <source>
        <strain evidence="3">FDAARGOS_361</strain>
    </source>
</reference>
<dbReference type="VEuPathDB" id="TriTrypDB:LdBPK_344220.1"/>